<dbReference type="Pfam" id="PF07911">
    <property type="entry name" value="DUF1677"/>
    <property type="match status" value="1"/>
</dbReference>
<dbReference type="PANTHER" id="PTHR33108">
    <property type="entry name" value="OS01G0745000 PROTEIN"/>
    <property type="match status" value="1"/>
</dbReference>
<feature type="region of interest" description="Disordered" evidence="1">
    <location>
        <begin position="108"/>
        <end position="138"/>
    </location>
</feature>
<dbReference type="STRING" id="29655.A0A0K9PKV1"/>
<dbReference type="EMBL" id="LFYR01000757">
    <property type="protein sequence ID" value="KMZ69591.1"/>
    <property type="molecule type" value="Genomic_DNA"/>
</dbReference>
<dbReference type="OrthoDB" id="1911663at2759"/>
<accession>A0A0K9PKV1</accession>
<dbReference type="Proteomes" id="UP000036987">
    <property type="component" value="Unassembled WGS sequence"/>
</dbReference>
<dbReference type="OMA" id="HMNFCKN"/>
<keyword evidence="3" id="KW-1185">Reference proteome</keyword>
<name>A0A0K9PKV1_ZOSMR</name>
<dbReference type="InterPro" id="IPR012876">
    <property type="entry name" value="DUF1677_pln"/>
</dbReference>
<evidence type="ECO:0000313" key="3">
    <source>
        <dbReference type="Proteomes" id="UP000036987"/>
    </source>
</evidence>
<evidence type="ECO:0000256" key="1">
    <source>
        <dbReference type="SAM" id="MobiDB-lite"/>
    </source>
</evidence>
<dbReference type="PANTHER" id="PTHR33108:SF32">
    <property type="entry name" value="DUF1677 FAMILY PROTEIN (DUF1677)"/>
    <property type="match status" value="1"/>
</dbReference>
<evidence type="ECO:0000313" key="2">
    <source>
        <dbReference type="EMBL" id="KMZ69591.1"/>
    </source>
</evidence>
<protein>
    <recommendedName>
        <fullName evidence="4">DUF1677 family protein</fullName>
    </recommendedName>
</protein>
<comment type="caution">
    <text evidence="2">The sequence shown here is derived from an EMBL/GenBank/DDBJ whole genome shotgun (WGS) entry which is preliminary data.</text>
</comment>
<dbReference type="AlphaFoldDB" id="A0A0K9PKV1"/>
<evidence type="ECO:0008006" key="4">
    <source>
        <dbReference type="Google" id="ProtNLM"/>
    </source>
</evidence>
<sequence length="138" mass="15502">MSASVGEVEVEVETTMDTVEFAKCECCGLTEECTVEYIARVRERHHGRWICGLCAEAVKDEICRSDMLITTEEALDRHTTFRSSPPPQNPTAHLISAVRQLVRRSFESPRLNQSMPSTPRLKRSSLSRSESCFPALAN</sequence>
<gene>
    <name evidence="2" type="ORF">ZOSMA_20G00690</name>
</gene>
<proteinExistence type="predicted"/>
<reference evidence="3" key="1">
    <citation type="journal article" date="2016" name="Nature">
        <title>The genome of the seagrass Zostera marina reveals angiosperm adaptation to the sea.</title>
        <authorList>
            <person name="Olsen J.L."/>
            <person name="Rouze P."/>
            <person name="Verhelst B."/>
            <person name="Lin Y.-C."/>
            <person name="Bayer T."/>
            <person name="Collen J."/>
            <person name="Dattolo E."/>
            <person name="De Paoli E."/>
            <person name="Dittami S."/>
            <person name="Maumus F."/>
            <person name="Michel G."/>
            <person name="Kersting A."/>
            <person name="Lauritano C."/>
            <person name="Lohaus R."/>
            <person name="Toepel M."/>
            <person name="Tonon T."/>
            <person name="Vanneste K."/>
            <person name="Amirebrahimi M."/>
            <person name="Brakel J."/>
            <person name="Bostroem C."/>
            <person name="Chovatia M."/>
            <person name="Grimwood J."/>
            <person name="Jenkins J.W."/>
            <person name="Jueterbock A."/>
            <person name="Mraz A."/>
            <person name="Stam W.T."/>
            <person name="Tice H."/>
            <person name="Bornberg-Bauer E."/>
            <person name="Green P.J."/>
            <person name="Pearson G.A."/>
            <person name="Procaccini G."/>
            <person name="Duarte C.M."/>
            <person name="Schmutz J."/>
            <person name="Reusch T.B.H."/>
            <person name="Van de Peer Y."/>
        </authorList>
    </citation>
    <scope>NUCLEOTIDE SEQUENCE [LARGE SCALE GENOMIC DNA]</scope>
    <source>
        <strain evidence="3">cv. Finnish</strain>
    </source>
</reference>
<organism evidence="2 3">
    <name type="scientific">Zostera marina</name>
    <name type="common">Eelgrass</name>
    <dbReference type="NCBI Taxonomy" id="29655"/>
    <lineage>
        <taxon>Eukaryota</taxon>
        <taxon>Viridiplantae</taxon>
        <taxon>Streptophyta</taxon>
        <taxon>Embryophyta</taxon>
        <taxon>Tracheophyta</taxon>
        <taxon>Spermatophyta</taxon>
        <taxon>Magnoliopsida</taxon>
        <taxon>Liliopsida</taxon>
        <taxon>Zosteraceae</taxon>
        <taxon>Zostera</taxon>
    </lineage>
</organism>